<accession>A0A118JS86</accession>
<dbReference type="EMBL" id="LEKV01006007">
    <property type="protein sequence ID" value="KVH87612.1"/>
    <property type="molecule type" value="Genomic_DNA"/>
</dbReference>
<keyword evidence="2" id="KW-1185">Reference proteome</keyword>
<dbReference type="STRING" id="59895.A0A118JS86"/>
<sequence length="102" mass="11393">MEFPTINIMGVPGQWTKNAPSIYAISTSCTTSLSKGKMYHDMRIPDNCGVYSLRSIKANLPAKERNERRASFAVSRTDQIVDLLKRHEMEVSTLANLSSLTT</sequence>
<proteinExistence type="predicted"/>
<dbReference type="AlphaFoldDB" id="A0A118JS86"/>
<organism evidence="1 2">
    <name type="scientific">Cynara cardunculus var. scolymus</name>
    <name type="common">Globe artichoke</name>
    <name type="synonym">Cynara scolymus</name>
    <dbReference type="NCBI Taxonomy" id="59895"/>
    <lineage>
        <taxon>Eukaryota</taxon>
        <taxon>Viridiplantae</taxon>
        <taxon>Streptophyta</taxon>
        <taxon>Embryophyta</taxon>
        <taxon>Tracheophyta</taxon>
        <taxon>Spermatophyta</taxon>
        <taxon>Magnoliopsida</taxon>
        <taxon>eudicotyledons</taxon>
        <taxon>Gunneridae</taxon>
        <taxon>Pentapetalae</taxon>
        <taxon>asterids</taxon>
        <taxon>campanulids</taxon>
        <taxon>Asterales</taxon>
        <taxon>Asteraceae</taxon>
        <taxon>Carduoideae</taxon>
        <taxon>Cardueae</taxon>
        <taxon>Carduinae</taxon>
        <taxon>Cynara</taxon>
    </lineage>
</organism>
<name>A0A118JS86_CYNCS</name>
<evidence type="ECO:0000313" key="1">
    <source>
        <dbReference type="EMBL" id="KVH87612.1"/>
    </source>
</evidence>
<comment type="caution">
    <text evidence="1">The sequence shown here is derived from an EMBL/GenBank/DDBJ whole genome shotgun (WGS) entry which is preliminary data.</text>
</comment>
<evidence type="ECO:0000313" key="2">
    <source>
        <dbReference type="Proteomes" id="UP000243975"/>
    </source>
</evidence>
<dbReference type="Proteomes" id="UP000243975">
    <property type="component" value="Unassembled WGS sequence"/>
</dbReference>
<protein>
    <submittedName>
        <fullName evidence="1">Uncharacterized protein</fullName>
    </submittedName>
</protein>
<reference evidence="1 2" key="1">
    <citation type="journal article" date="2016" name="Sci. Rep.">
        <title>The genome sequence of the outbreeding globe artichoke constructed de novo incorporating a phase-aware low-pass sequencing strategy of F1 progeny.</title>
        <authorList>
            <person name="Scaglione D."/>
            <person name="Reyes-Chin-Wo S."/>
            <person name="Acquadro A."/>
            <person name="Froenicke L."/>
            <person name="Portis E."/>
            <person name="Beitel C."/>
            <person name="Tirone M."/>
            <person name="Mauro R."/>
            <person name="Lo Monaco A."/>
            <person name="Mauromicale G."/>
            <person name="Faccioli P."/>
            <person name="Cattivelli L."/>
            <person name="Rieseberg L."/>
            <person name="Michelmore R."/>
            <person name="Lanteri S."/>
        </authorList>
    </citation>
    <scope>NUCLEOTIDE SEQUENCE [LARGE SCALE GENOMIC DNA]</scope>
    <source>
        <strain evidence="1">2C</strain>
    </source>
</reference>
<dbReference type="Gramene" id="KVH87612">
    <property type="protein sequence ID" value="KVH87612"/>
    <property type="gene ID" value="Ccrd_025102"/>
</dbReference>
<gene>
    <name evidence="1" type="ORF">Ccrd_025102</name>
</gene>